<feature type="region of interest" description="Disordered" evidence="1">
    <location>
        <begin position="48"/>
        <end position="67"/>
    </location>
</feature>
<proteinExistence type="predicted"/>
<gene>
    <name evidence="3" type="ORF">HJG44_06200</name>
</gene>
<dbReference type="RefSeq" id="WP_171217500.1">
    <property type="nucleotide sequence ID" value="NZ_JABEPP010000002.1"/>
</dbReference>
<accession>A0A849I2X1</accession>
<feature type="signal peptide" evidence="2">
    <location>
        <begin position="1"/>
        <end position="19"/>
    </location>
</feature>
<sequence length="67" mass="6618">MSISPASLAATLLSMHAAATQQAISAAMVKQEADAEASVVGLVERALEASKTGSPPPGQGLAVDLTV</sequence>
<organism evidence="3 4">
    <name type="scientific">Enterovirga aerilata</name>
    <dbReference type="NCBI Taxonomy" id="2730920"/>
    <lineage>
        <taxon>Bacteria</taxon>
        <taxon>Pseudomonadati</taxon>
        <taxon>Pseudomonadota</taxon>
        <taxon>Alphaproteobacteria</taxon>
        <taxon>Hyphomicrobiales</taxon>
        <taxon>Methylobacteriaceae</taxon>
        <taxon>Enterovirga</taxon>
    </lineage>
</organism>
<evidence type="ECO:0000313" key="4">
    <source>
        <dbReference type="Proteomes" id="UP000564885"/>
    </source>
</evidence>
<comment type="caution">
    <text evidence="3">The sequence shown here is derived from an EMBL/GenBank/DDBJ whole genome shotgun (WGS) entry which is preliminary data.</text>
</comment>
<dbReference type="EMBL" id="JABEPP010000002">
    <property type="protein sequence ID" value="NNM71984.1"/>
    <property type="molecule type" value="Genomic_DNA"/>
</dbReference>
<protein>
    <recommendedName>
        <fullName evidence="5">Motility protein</fullName>
    </recommendedName>
</protein>
<name>A0A849I2X1_9HYPH</name>
<keyword evidence="2" id="KW-0732">Signal</keyword>
<dbReference type="Proteomes" id="UP000564885">
    <property type="component" value="Unassembled WGS sequence"/>
</dbReference>
<evidence type="ECO:0000313" key="3">
    <source>
        <dbReference type="EMBL" id="NNM71984.1"/>
    </source>
</evidence>
<evidence type="ECO:0000256" key="2">
    <source>
        <dbReference type="SAM" id="SignalP"/>
    </source>
</evidence>
<dbReference type="AlphaFoldDB" id="A0A849I2X1"/>
<evidence type="ECO:0000256" key="1">
    <source>
        <dbReference type="SAM" id="MobiDB-lite"/>
    </source>
</evidence>
<evidence type="ECO:0008006" key="5">
    <source>
        <dbReference type="Google" id="ProtNLM"/>
    </source>
</evidence>
<keyword evidence="4" id="KW-1185">Reference proteome</keyword>
<feature type="chain" id="PRO_5032303753" description="Motility protein" evidence="2">
    <location>
        <begin position="20"/>
        <end position="67"/>
    </location>
</feature>
<reference evidence="3 4" key="1">
    <citation type="submission" date="2020-04" db="EMBL/GenBank/DDBJ databases">
        <title>Enterovirga sp. isolate from soil.</title>
        <authorList>
            <person name="Chea S."/>
            <person name="Kim D.-U."/>
        </authorList>
    </citation>
    <scope>NUCLEOTIDE SEQUENCE [LARGE SCALE GENOMIC DNA]</scope>
    <source>
        <strain evidence="3 4">DB1703</strain>
    </source>
</reference>